<feature type="domain" description="AAA" evidence="1">
    <location>
        <begin position="3"/>
        <end position="190"/>
    </location>
</feature>
<gene>
    <name evidence="2" type="ORF">GCM10007392_04810</name>
</gene>
<accession>A0A918K1G4</accession>
<dbReference type="EMBL" id="BMXR01000001">
    <property type="protein sequence ID" value="GGX41034.1"/>
    <property type="molecule type" value="Genomic_DNA"/>
</dbReference>
<dbReference type="PANTHER" id="PTHR13696">
    <property type="entry name" value="P-LOOP CONTAINING NUCLEOSIDE TRIPHOSPHATE HYDROLASE"/>
    <property type="match status" value="1"/>
</dbReference>
<dbReference type="InterPro" id="IPR025669">
    <property type="entry name" value="AAA_dom"/>
</dbReference>
<dbReference type="InterPro" id="IPR027417">
    <property type="entry name" value="P-loop_NTPase"/>
</dbReference>
<sequence length="269" mass="29455">MPEVISCINLKGGVGKTALAVNLAAYCGQRGFKTLLIDLDPQTNATFSTMGVSRWTKETTAKGTVADLLGARNHSNATGSNKDAQSVIVKNVFTNVDLIPSHIDLFTVDLDLASASFRETRLRKSLKPIQDEYDAIICDCPPNLTIPTQNALAFSTHYIVPVTLDFLSAIGVGLLVKRVEEFSSDLDHELIQAGIVITRVGRPAIHREETEATLREQFGDAIVEHTIKERVSVSNAAQQGNSIFETNDRDAKEQFENVCQELMKRVGLL</sequence>
<dbReference type="Pfam" id="PF13614">
    <property type="entry name" value="AAA_31"/>
    <property type="match status" value="1"/>
</dbReference>
<comment type="caution">
    <text evidence="2">The sequence shown here is derived from an EMBL/GenBank/DDBJ whole genome shotgun (WGS) entry which is preliminary data.</text>
</comment>
<dbReference type="Gene3D" id="3.40.50.300">
    <property type="entry name" value="P-loop containing nucleotide triphosphate hydrolases"/>
    <property type="match status" value="1"/>
</dbReference>
<evidence type="ECO:0000313" key="3">
    <source>
        <dbReference type="Proteomes" id="UP000626148"/>
    </source>
</evidence>
<keyword evidence="3" id="KW-1185">Reference proteome</keyword>
<evidence type="ECO:0000313" key="2">
    <source>
        <dbReference type="EMBL" id="GGX41034.1"/>
    </source>
</evidence>
<proteinExistence type="predicted"/>
<organism evidence="2 3">
    <name type="scientific">Saccharospirillum salsuginis</name>
    <dbReference type="NCBI Taxonomy" id="418750"/>
    <lineage>
        <taxon>Bacteria</taxon>
        <taxon>Pseudomonadati</taxon>
        <taxon>Pseudomonadota</taxon>
        <taxon>Gammaproteobacteria</taxon>
        <taxon>Oceanospirillales</taxon>
        <taxon>Saccharospirillaceae</taxon>
        <taxon>Saccharospirillum</taxon>
    </lineage>
</organism>
<reference evidence="2" key="2">
    <citation type="submission" date="2020-09" db="EMBL/GenBank/DDBJ databases">
        <authorList>
            <person name="Sun Q."/>
            <person name="Kim S."/>
        </authorList>
    </citation>
    <scope>NUCLEOTIDE SEQUENCE</scope>
    <source>
        <strain evidence="2">KCTC 22169</strain>
    </source>
</reference>
<evidence type="ECO:0000259" key="1">
    <source>
        <dbReference type="Pfam" id="PF13614"/>
    </source>
</evidence>
<protein>
    <submittedName>
        <fullName evidence="2">Chromosome partitioning ATPase</fullName>
    </submittedName>
</protein>
<dbReference type="SUPFAM" id="SSF52540">
    <property type="entry name" value="P-loop containing nucleoside triphosphate hydrolases"/>
    <property type="match status" value="1"/>
</dbReference>
<dbReference type="InterPro" id="IPR050678">
    <property type="entry name" value="DNA_Partitioning_ATPase"/>
</dbReference>
<dbReference type="PANTHER" id="PTHR13696:SF99">
    <property type="entry name" value="COBYRINIC ACID AC-DIAMIDE SYNTHASE"/>
    <property type="match status" value="1"/>
</dbReference>
<dbReference type="CDD" id="cd02042">
    <property type="entry name" value="ParAB_family"/>
    <property type="match status" value="1"/>
</dbReference>
<dbReference type="AlphaFoldDB" id="A0A918K1G4"/>
<reference evidence="2" key="1">
    <citation type="journal article" date="2014" name="Int. J. Syst. Evol. Microbiol.">
        <title>Complete genome sequence of Corynebacterium casei LMG S-19264T (=DSM 44701T), isolated from a smear-ripened cheese.</title>
        <authorList>
            <consortium name="US DOE Joint Genome Institute (JGI-PGF)"/>
            <person name="Walter F."/>
            <person name="Albersmeier A."/>
            <person name="Kalinowski J."/>
            <person name="Ruckert C."/>
        </authorList>
    </citation>
    <scope>NUCLEOTIDE SEQUENCE</scope>
    <source>
        <strain evidence="2">KCTC 22169</strain>
    </source>
</reference>
<dbReference type="RefSeq" id="WP_189606881.1">
    <property type="nucleotide sequence ID" value="NZ_BMXR01000001.1"/>
</dbReference>
<name>A0A918K1G4_9GAMM</name>
<dbReference type="Proteomes" id="UP000626148">
    <property type="component" value="Unassembled WGS sequence"/>
</dbReference>